<gene>
    <name evidence="4" type="ORF">SAMN05216431_1098</name>
</gene>
<evidence type="ECO:0000256" key="1">
    <source>
        <dbReference type="ARBA" id="ARBA00008061"/>
    </source>
</evidence>
<sequence>MGIKKYQDRIIYQVYPKSFKDANGDGIGDLRGVISKLDYLKDLGINTLWLNPIFVSPQVDNGYDVSNYYALDEKMGTLRDFDELVKNAHKLGIDVILDFVVNHTSDQHPWFKDALANPDSLYRDYYIWQKGRHDALPNNWGSFFGGSVWEKDPQDEDSYYFHLFDKRMPDLNWRNPEVRRSMIDIAKFWIDHGVDGFRLDAFIHIAKADFAQNMPSHGKKGPQVAEMFFANLPLVQTYLHEFIHNLREYKADLFILGEAASADIDLAVDYTDPKKELCDTVVTFRYFENDQSKLNPALPAFGQPLPLRIDIFKDTMVSWQKRLQGISYPTLYLNNHDLPRILTKVAKNSAHKKAAAKMLATLMYLQRGLACVYYGEEIGMEAAVLDKIEDFEDQQATAFYHEALKAGLAKEEALKMLSESHKMASRTPMQWNHAEYYGFSATKPWKYGKENGVNVADEQADPSSILNYYRQVLHLKQKPLFIEGNFVLEDTSDDLYVYTRMLNDSIAYIICNLCDKTVKYQVKGSLSDKHIVLQNGNLSLDEDNVLTLAPFSSLVFMTE</sequence>
<organism evidence="4 5">
    <name type="scientific">Ligilactobacillus ruminis</name>
    <dbReference type="NCBI Taxonomy" id="1623"/>
    <lineage>
        <taxon>Bacteria</taxon>
        <taxon>Bacillati</taxon>
        <taxon>Bacillota</taxon>
        <taxon>Bacilli</taxon>
        <taxon>Lactobacillales</taxon>
        <taxon>Lactobacillaceae</taxon>
        <taxon>Ligilactobacillus</taxon>
    </lineage>
</organism>
<dbReference type="InterPro" id="IPR006047">
    <property type="entry name" value="GH13_cat_dom"/>
</dbReference>
<dbReference type="PANTHER" id="PTHR10357">
    <property type="entry name" value="ALPHA-AMYLASE FAMILY MEMBER"/>
    <property type="match status" value="1"/>
</dbReference>
<dbReference type="InterPro" id="IPR013780">
    <property type="entry name" value="Glyco_hydro_b"/>
</dbReference>
<dbReference type="CDD" id="cd11333">
    <property type="entry name" value="AmyAc_SI_OligoGlu_DGase"/>
    <property type="match status" value="1"/>
</dbReference>
<evidence type="ECO:0000256" key="2">
    <source>
        <dbReference type="ARBA" id="ARBA00023295"/>
    </source>
</evidence>
<accession>A0ABY1ACF2</accession>
<dbReference type="InterPro" id="IPR017853">
    <property type="entry name" value="GH"/>
</dbReference>
<proteinExistence type="inferred from homology"/>
<comment type="caution">
    <text evidence="4">The sequence shown here is derived from an EMBL/GenBank/DDBJ whole genome shotgun (WGS) entry which is preliminary data.</text>
</comment>
<name>A0ABY1ACF2_9LACO</name>
<dbReference type="SUPFAM" id="SSF51445">
    <property type="entry name" value="(Trans)glycosidases"/>
    <property type="match status" value="1"/>
</dbReference>
<comment type="similarity">
    <text evidence="1">Belongs to the glycosyl hydrolase 13 family.</text>
</comment>
<evidence type="ECO:0000259" key="3">
    <source>
        <dbReference type="SMART" id="SM00642"/>
    </source>
</evidence>
<dbReference type="Gene3D" id="2.60.40.1180">
    <property type="entry name" value="Golgi alpha-mannosidase II"/>
    <property type="match status" value="1"/>
</dbReference>
<dbReference type="PANTHER" id="PTHR10357:SF179">
    <property type="entry name" value="NEUTRAL AND BASIC AMINO ACID TRANSPORT PROTEIN RBAT"/>
    <property type="match status" value="1"/>
</dbReference>
<reference evidence="4 5" key="1">
    <citation type="submission" date="2016-10" db="EMBL/GenBank/DDBJ databases">
        <authorList>
            <person name="Varghese N."/>
            <person name="Submissions S."/>
        </authorList>
    </citation>
    <scope>NUCLEOTIDE SEQUENCE [LARGE SCALE GENOMIC DNA]</scope>
    <source>
        <strain evidence="4 5">WC1T17</strain>
    </source>
</reference>
<dbReference type="InterPro" id="IPR045857">
    <property type="entry name" value="O16G_dom_2"/>
</dbReference>
<dbReference type="Pfam" id="PF00128">
    <property type="entry name" value="Alpha-amylase"/>
    <property type="match status" value="1"/>
</dbReference>
<keyword evidence="2" id="KW-0326">Glycosidase</keyword>
<dbReference type="Gene3D" id="3.20.20.80">
    <property type="entry name" value="Glycosidases"/>
    <property type="match status" value="1"/>
</dbReference>
<evidence type="ECO:0000313" key="4">
    <source>
        <dbReference type="EMBL" id="SEM79360.1"/>
    </source>
</evidence>
<dbReference type="Gene3D" id="3.90.400.10">
    <property type="entry name" value="Oligo-1,6-glucosidase, Domain 2"/>
    <property type="match status" value="1"/>
</dbReference>
<dbReference type="EMBL" id="FOCC01000009">
    <property type="protein sequence ID" value="SEM79360.1"/>
    <property type="molecule type" value="Genomic_DNA"/>
</dbReference>
<keyword evidence="2" id="KW-0378">Hydrolase</keyword>
<dbReference type="SUPFAM" id="SSF51011">
    <property type="entry name" value="Glycosyl hydrolase domain"/>
    <property type="match status" value="1"/>
</dbReference>
<dbReference type="Proteomes" id="UP000182089">
    <property type="component" value="Unassembled WGS sequence"/>
</dbReference>
<dbReference type="SMART" id="SM00642">
    <property type="entry name" value="Aamy"/>
    <property type="match status" value="1"/>
</dbReference>
<protein>
    <submittedName>
        <fullName evidence="4">Alpha-glucosidase</fullName>
    </submittedName>
</protein>
<evidence type="ECO:0000313" key="5">
    <source>
        <dbReference type="Proteomes" id="UP000182089"/>
    </source>
</evidence>
<feature type="domain" description="Glycosyl hydrolase family 13 catalytic" evidence="3">
    <location>
        <begin position="13"/>
        <end position="421"/>
    </location>
</feature>